<dbReference type="Gene3D" id="1.10.4160.10">
    <property type="entry name" value="Hydantoin permease"/>
    <property type="match status" value="1"/>
</dbReference>
<organism evidence="7 8">
    <name type="scientific">Apiospora kogelbergensis</name>
    <dbReference type="NCBI Taxonomy" id="1337665"/>
    <lineage>
        <taxon>Eukaryota</taxon>
        <taxon>Fungi</taxon>
        <taxon>Dikarya</taxon>
        <taxon>Ascomycota</taxon>
        <taxon>Pezizomycotina</taxon>
        <taxon>Sordariomycetes</taxon>
        <taxon>Xylariomycetidae</taxon>
        <taxon>Amphisphaeriales</taxon>
        <taxon>Apiosporaceae</taxon>
        <taxon>Apiospora</taxon>
    </lineage>
</organism>
<dbReference type="PANTHER" id="PTHR30618">
    <property type="entry name" value="NCS1 FAMILY PURINE/PYRIMIDINE TRANSPORTER"/>
    <property type="match status" value="1"/>
</dbReference>
<evidence type="ECO:0000256" key="6">
    <source>
        <dbReference type="SAM" id="Phobius"/>
    </source>
</evidence>
<dbReference type="GO" id="GO:0005886">
    <property type="term" value="C:plasma membrane"/>
    <property type="evidence" value="ECO:0007669"/>
    <property type="project" value="TreeGrafter"/>
</dbReference>
<evidence type="ECO:0000256" key="2">
    <source>
        <dbReference type="ARBA" id="ARBA00008974"/>
    </source>
</evidence>
<feature type="transmembrane region" description="Helical" evidence="6">
    <location>
        <begin position="493"/>
        <end position="511"/>
    </location>
</feature>
<dbReference type="InterPro" id="IPR045225">
    <property type="entry name" value="Uracil/uridine/allantoin_perm"/>
</dbReference>
<evidence type="ECO:0000256" key="3">
    <source>
        <dbReference type="ARBA" id="ARBA00022692"/>
    </source>
</evidence>
<sequence>MASAARRVKTTFSSREEFKKALLAPDAPAEGVSQAPDMTGVLCQRASFRHMRRRGFGVSEVLDNRAAYFNEDLLPTPPERRTWTALHFFSYYLTQTFSSGSYNLGATLVSIGLQWYHGMIAAAIGSIILSAVVVLNSRGATRYHVGFPVFVRACAGAGGAKLFIVVRASVAVIYFATQTFYGGMITAVCLRAVFGTAWERIPNALPSSAGISSKNLLAFFVYWLVQFPVMFLHPTLLRHLFVVKAVYTTVALFGVLGWAVHANGGSIGSFSYDKQVVLSGGALVWPMIQAINSVMGALCPILINQPDVARYAASFSQATWSQSTGILMSKLIVMFVSCATTSATTGILGKSYWNVWDLYDALLTEFWSPGARAGIFFAALGMVLATIATNAGSNSLPVGADGSGLLPRYLTIVRGQVLCALLAPLCVPWKIISSASTFLTFLGSYTVFLMPACGVMVVDYWALRRGNLHVPSLYTKAAGTPYAYLGGWNLRAVAAWIAGVAFTVHGIAGSLDPGAVNQASENMYKLGFLLSFFMGAGTYYVLSLVWPVPVYPADHVAADCDGDTKGFEYMARSEGFFAGENVDRIRGILVGDHGVVECDNLPARGYASSNEKDRAAVV</sequence>
<evidence type="ECO:0000256" key="1">
    <source>
        <dbReference type="ARBA" id="ARBA00004141"/>
    </source>
</evidence>
<dbReference type="Pfam" id="PF02133">
    <property type="entry name" value="Transp_cyt_pur"/>
    <property type="match status" value="1"/>
</dbReference>
<feature type="transmembrane region" description="Helical" evidence="6">
    <location>
        <begin position="370"/>
        <end position="389"/>
    </location>
</feature>
<dbReference type="GO" id="GO:0015205">
    <property type="term" value="F:nucleobase transmembrane transporter activity"/>
    <property type="evidence" value="ECO:0007669"/>
    <property type="project" value="TreeGrafter"/>
</dbReference>
<dbReference type="EMBL" id="JAQQWP010000003">
    <property type="protein sequence ID" value="KAK8123607.1"/>
    <property type="molecule type" value="Genomic_DNA"/>
</dbReference>
<dbReference type="InterPro" id="IPR001248">
    <property type="entry name" value="Pur-cyt_permease"/>
</dbReference>
<comment type="subcellular location">
    <subcellularLocation>
        <location evidence="1">Membrane</location>
        <topology evidence="1">Multi-pass membrane protein</topology>
    </subcellularLocation>
</comment>
<feature type="transmembrane region" description="Helical" evidence="6">
    <location>
        <begin position="172"/>
        <end position="194"/>
    </location>
</feature>
<proteinExistence type="inferred from homology"/>
<keyword evidence="3 6" id="KW-0812">Transmembrane</keyword>
<dbReference type="AlphaFoldDB" id="A0AAW0R3V1"/>
<keyword evidence="8" id="KW-1185">Reference proteome</keyword>
<reference evidence="7 8" key="1">
    <citation type="submission" date="2023-01" db="EMBL/GenBank/DDBJ databases">
        <title>Analysis of 21 Apiospora genomes using comparative genomics revels a genus with tremendous synthesis potential of carbohydrate active enzymes and secondary metabolites.</title>
        <authorList>
            <person name="Sorensen T."/>
        </authorList>
    </citation>
    <scope>NUCLEOTIDE SEQUENCE [LARGE SCALE GENOMIC DNA]</scope>
    <source>
        <strain evidence="7 8">CBS 117206</strain>
    </source>
</reference>
<feature type="transmembrane region" description="Helical" evidence="6">
    <location>
        <begin position="245"/>
        <end position="264"/>
    </location>
</feature>
<name>A0AAW0R3V1_9PEZI</name>
<evidence type="ECO:0000313" key="7">
    <source>
        <dbReference type="EMBL" id="KAK8123607.1"/>
    </source>
</evidence>
<accession>A0AAW0R3V1</accession>
<protein>
    <recommendedName>
        <fullName evidence="9">Allantoin permease</fullName>
    </recommendedName>
</protein>
<gene>
    <name evidence="7" type="ORF">PG999_003525</name>
</gene>
<dbReference type="Proteomes" id="UP001392437">
    <property type="component" value="Unassembled WGS sequence"/>
</dbReference>
<feature type="transmembrane region" description="Helical" evidence="6">
    <location>
        <begin position="89"/>
        <end position="109"/>
    </location>
</feature>
<dbReference type="PANTHER" id="PTHR30618:SF0">
    <property type="entry name" value="PURINE-URACIL PERMEASE NCS1"/>
    <property type="match status" value="1"/>
</dbReference>
<keyword evidence="4 6" id="KW-1133">Transmembrane helix</keyword>
<feature type="transmembrane region" description="Helical" evidence="6">
    <location>
        <begin position="323"/>
        <end position="349"/>
    </location>
</feature>
<comment type="similarity">
    <text evidence="2">Belongs to the purine-cytosine permease (2.A.39) family.</text>
</comment>
<feature type="transmembrane region" description="Helical" evidence="6">
    <location>
        <begin position="215"/>
        <end position="233"/>
    </location>
</feature>
<keyword evidence="5 6" id="KW-0472">Membrane</keyword>
<feature type="transmembrane region" description="Helical" evidence="6">
    <location>
        <begin position="276"/>
        <end position="303"/>
    </location>
</feature>
<comment type="caution">
    <text evidence="7">The sequence shown here is derived from an EMBL/GenBank/DDBJ whole genome shotgun (WGS) entry which is preliminary data.</text>
</comment>
<feature type="transmembrane region" description="Helical" evidence="6">
    <location>
        <begin position="115"/>
        <end position="135"/>
    </location>
</feature>
<evidence type="ECO:0000256" key="4">
    <source>
        <dbReference type="ARBA" id="ARBA00022989"/>
    </source>
</evidence>
<evidence type="ECO:0000256" key="5">
    <source>
        <dbReference type="ARBA" id="ARBA00023136"/>
    </source>
</evidence>
<feature type="transmembrane region" description="Helical" evidence="6">
    <location>
        <begin position="523"/>
        <end position="542"/>
    </location>
</feature>
<feature type="transmembrane region" description="Helical" evidence="6">
    <location>
        <begin position="439"/>
        <end position="463"/>
    </location>
</feature>
<evidence type="ECO:0000313" key="8">
    <source>
        <dbReference type="Proteomes" id="UP001392437"/>
    </source>
</evidence>
<evidence type="ECO:0008006" key="9">
    <source>
        <dbReference type="Google" id="ProtNLM"/>
    </source>
</evidence>
<dbReference type="CDD" id="cd11482">
    <property type="entry name" value="SLC-NCS1sbd_NRT1-like"/>
    <property type="match status" value="1"/>
</dbReference>
<feature type="transmembrane region" description="Helical" evidence="6">
    <location>
        <begin position="409"/>
        <end position="427"/>
    </location>
</feature>